<dbReference type="AlphaFoldDB" id="A0A521CK85"/>
<accession>A0A521CK85</accession>
<sequence>MSTKIDWCDEVWNPVWGCLHGCPFCYARKFARRFYRNIAKSNNLSPKDTKRLKNFQPVFLPKNFARKFSKGEGIIFVNSMSDIVFWKRDWIEKVFERIEQEQDKIFLFLSKNPKSYKKFPEIIPENVWIGVSATNNLELTERTKVLLKAISKFPEVKLFISLEPLLKSIRDLDYLQYYKWVIVGPLTGRKYHPFYQFSNSWIKPIKEFCKKKRIAFFTKDAAKRFGIELIKEFPF</sequence>
<protein>
    <submittedName>
        <fullName evidence="1">Protein gp37</fullName>
    </submittedName>
</protein>
<gene>
    <name evidence="1" type="ORF">SAMN06269117_11365</name>
</gene>
<organism evidence="1 2">
    <name type="scientific">Balnearium lithotrophicum</name>
    <dbReference type="NCBI Taxonomy" id="223788"/>
    <lineage>
        <taxon>Bacteria</taxon>
        <taxon>Pseudomonadati</taxon>
        <taxon>Aquificota</taxon>
        <taxon>Aquificia</taxon>
        <taxon>Desulfurobacteriales</taxon>
        <taxon>Desulfurobacteriaceae</taxon>
        <taxon>Balnearium</taxon>
    </lineage>
</organism>
<evidence type="ECO:0000313" key="1">
    <source>
        <dbReference type="EMBL" id="SMO59822.1"/>
    </source>
</evidence>
<evidence type="ECO:0000313" key="2">
    <source>
        <dbReference type="Proteomes" id="UP000317315"/>
    </source>
</evidence>
<name>A0A521CK85_9BACT</name>
<proteinExistence type="predicted"/>
<dbReference type="InterPro" id="IPR011101">
    <property type="entry name" value="DUF5131"/>
</dbReference>
<dbReference type="Pfam" id="PF07505">
    <property type="entry name" value="DUF5131"/>
    <property type="match status" value="1"/>
</dbReference>
<dbReference type="OrthoDB" id="9787478at2"/>
<dbReference type="Proteomes" id="UP000317315">
    <property type="component" value="Unassembled WGS sequence"/>
</dbReference>
<keyword evidence="2" id="KW-1185">Reference proteome</keyword>
<dbReference type="EMBL" id="FXTM01000013">
    <property type="protein sequence ID" value="SMO59822.1"/>
    <property type="molecule type" value="Genomic_DNA"/>
</dbReference>
<dbReference type="RefSeq" id="WP_142935622.1">
    <property type="nucleotide sequence ID" value="NZ_FXTM01000013.1"/>
</dbReference>
<reference evidence="1 2" key="1">
    <citation type="submission" date="2017-05" db="EMBL/GenBank/DDBJ databases">
        <authorList>
            <person name="Varghese N."/>
            <person name="Submissions S."/>
        </authorList>
    </citation>
    <scope>NUCLEOTIDE SEQUENCE [LARGE SCALE GENOMIC DNA]</scope>
    <source>
        <strain evidence="1 2">DSM 16304</strain>
    </source>
</reference>